<comment type="catalytic activity">
    <reaction evidence="10">
        <text>N-terminal L-alanyl-L-prolyl-L-lysyl-[protein] + 3 S-adenosyl-L-methionine = N-terminal N,N,N-trimethyl-L-alanyl-L-prolyl-L-lysyl-[protein] + 3 S-adenosyl-L-homocysteine + 3 H(+)</text>
        <dbReference type="Rhea" id="RHEA:54712"/>
        <dbReference type="Rhea" id="RHEA-COMP:13785"/>
        <dbReference type="Rhea" id="RHEA-COMP:13971"/>
        <dbReference type="ChEBI" id="CHEBI:15378"/>
        <dbReference type="ChEBI" id="CHEBI:57856"/>
        <dbReference type="ChEBI" id="CHEBI:59789"/>
        <dbReference type="ChEBI" id="CHEBI:138057"/>
        <dbReference type="ChEBI" id="CHEBI:138315"/>
        <dbReference type="EC" id="2.1.1.244"/>
    </reaction>
</comment>
<dbReference type="PANTHER" id="PTHR12753:SF0">
    <property type="entry name" value="ALPHA N-TERMINAL PROTEIN METHYLTRANSFERASE 1"/>
    <property type="match status" value="1"/>
</dbReference>
<dbReference type="PANTHER" id="PTHR12753">
    <property type="entry name" value="AD-003 - RELATED"/>
    <property type="match status" value="1"/>
</dbReference>
<evidence type="ECO:0000256" key="8">
    <source>
        <dbReference type="ARBA" id="ARBA00047306"/>
    </source>
</evidence>
<dbReference type="SUPFAM" id="SSF53335">
    <property type="entry name" value="S-adenosyl-L-methionine-dependent methyltransferases"/>
    <property type="match status" value="1"/>
</dbReference>
<keyword evidence="2" id="KW-0489">Methyltransferase</keyword>
<dbReference type="EC" id="2.1.1.244" evidence="5"/>
<feature type="binding site" evidence="12">
    <location>
        <position position="169"/>
    </location>
    <ligand>
        <name>S-adenosyl-L-methionine</name>
        <dbReference type="ChEBI" id="CHEBI:59789"/>
    </ligand>
</feature>
<dbReference type="EMBL" id="BDRX01000006">
    <property type="protein sequence ID" value="GBF88711.1"/>
    <property type="molecule type" value="Genomic_DNA"/>
</dbReference>
<dbReference type="GO" id="GO:0005737">
    <property type="term" value="C:cytoplasm"/>
    <property type="evidence" value="ECO:0007669"/>
    <property type="project" value="TreeGrafter"/>
</dbReference>
<dbReference type="AlphaFoldDB" id="A0A2V0NMI1"/>
<dbReference type="PIRSF" id="PIRSF016958">
    <property type="entry name" value="DUF858_MeTrfase_lik"/>
    <property type="match status" value="1"/>
</dbReference>
<evidence type="ECO:0000256" key="2">
    <source>
        <dbReference type="ARBA" id="ARBA00022603"/>
    </source>
</evidence>
<keyword evidence="14" id="KW-1185">Reference proteome</keyword>
<evidence type="ECO:0000256" key="6">
    <source>
        <dbReference type="ARBA" id="ARBA00039449"/>
    </source>
</evidence>
<dbReference type="Gene3D" id="3.40.50.150">
    <property type="entry name" value="Vaccinia Virus protein VP39"/>
    <property type="match status" value="1"/>
</dbReference>
<accession>A0A2V0NMI1</accession>
<dbReference type="CDD" id="cd02440">
    <property type="entry name" value="AdoMet_MTases"/>
    <property type="match status" value="1"/>
</dbReference>
<evidence type="ECO:0000313" key="13">
    <source>
        <dbReference type="EMBL" id="GBF88711.1"/>
    </source>
</evidence>
<dbReference type="InterPro" id="IPR029063">
    <property type="entry name" value="SAM-dependent_MTases_sf"/>
</dbReference>
<feature type="binding site" evidence="12">
    <location>
        <position position="95"/>
    </location>
    <ligand>
        <name>S-adenosyl-L-methionine</name>
        <dbReference type="ChEBI" id="CHEBI:59789"/>
    </ligand>
</feature>
<reference evidence="13 14" key="1">
    <citation type="journal article" date="2018" name="Sci. Rep.">
        <title>Raphidocelis subcapitata (=Pseudokirchneriella subcapitata) provides an insight into genome evolution and environmental adaptations in the Sphaeropleales.</title>
        <authorList>
            <person name="Suzuki S."/>
            <person name="Yamaguchi H."/>
            <person name="Nakajima N."/>
            <person name="Kawachi M."/>
        </authorList>
    </citation>
    <scope>NUCLEOTIDE SEQUENCE [LARGE SCALE GENOMIC DNA]</scope>
    <source>
        <strain evidence="13 14">NIES-35</strain>
    </source>
</reference>
<dbReference type="FunCoup" id="A0A2V0NMI1">
    <property type="interactions" value="1600"/>
</dbReference>
<evidence type="ECO:0000256" key="7">
    <source>
        <dbReference type="ARBA" id="ARBA00043129"/>
    </source>
</evidence>
<evidence type="ECO:0000313" key="14">
    <source>
        <dbReference type="Proteomes" id="UP000247498"/>
    </source>
</evidence>
<evidence type="ECO:0000256" key="4">
    <source>
        <dbReference type="ARBA" id="ARBA00022691"/>
    </source>
</evidence>
<gene>
    <name evidence="13" type="ORF">Rsub_01610</name>
</gene>
<comment type="similarity">
    <text evidence="1">Belongs to the methyltransferase superfamily. NTM1 family.</text>
</comment>
<proteinExistence type="inferred from homology"/>
<feature type="binding site" evidence="12">
    <location>
        <position position="100"/>
    </location>
    <ligand>
        <name>S-adenosyl-L-methionine</name>
        <dbReference type="ChEBI" id="CHEBI:59789"/>
    </ligand>
</feature>
<dbReference type="Pfam" id="PF05891">
    <property type="entry name" value="Methyltransf_PK"/>
    <property type="match status" value="1"/>
</dbReference>
<evidence type="ECO:0000256" key="1">
    <source>
        <dbReference type="ARBA" id="ARBA00009059"/>
    </source>
</evidence>
<dbReference type="Proteomes" id="UP000247498">
    <property type="component" value="Unassembled WGS sequence"/>
</dbReference>
<evidence type="ECO:0000256" key="9">
    <source>
        <dbReference type="ARBA" id="ARBA00047885"/>
    </source>
</evidence>
<evidence type="ECO:0000256" key="11">
    <source>
        <dbReference type="ARBA" id="ARBA00060050"/>
    </source>
</evidence>
<evidence type="ECO:0000256" key="3">
    <source>
        <dbReference type="ARBA" id="ARBA00022679"/>
    </source>
</evidence>
<feature type="binding site" evidence="12">
    <location>
        <begin position="153"/>
        <end position="154"/>
    </location>
    <ligand>
        <name>S-adenosyl-L-methionine</name>
        <dbReference type="ChEBI" id="CHEBI:59789"/>
    </ligand>
</feature>
<dbReference type="OrthoDB" id="1298661at2759"/>
<dbReference type="InParanoid" id="A0A2V0NMI1"/>
<protein>
    <recommendedName>
        <fullName evidence="6">Alpha N-terminal protein methyltransferase 1</fullName>
        <ecNumber evidence="5">2.1.1.244</ecNumber>
    </recommendedName>
    <alternativeName>
        <fullName evidence="7">X-Pro-Lys N-terminal protein methyltransferase 1</fullName>
    </alternativeName>
</protein>
<evidence type="ECO:0000256" key="10">
    <source>
        <dbReference type="ARBA" id="ARBA00048167"/>
    </source>
</evidence>
<dbReference type="GO" id="GO:0032259">
    <property type="term" value="P:methylation"/>
    <property type="evidence" value="ECO:0007669"/>
    <property type="project" value="UniProtKB-KW"/>
</dbReference>
<evidence type="ECO:0000256" key="5">
    <source>
        <dbReference type="ARBA" id="ARBA00039112"/>
    </source>
</evidence>
<name>A0A2V0NMI1_9CHLO</name>
<dbReference type="FunFam" id="3.40.50.150:FF:000025">
    <property type="entry name" value="N-terminal Xaa-Pro-Lys N-methyltransferase 1"/>
    <property type="match status" value="1"/>
</dbReference>
<comment type="catalytic activity">
    <reaction evidence="9">
        <text>N-terminal L-prolyl-L-prolyl-L-lysyl-[protein] + 2 S-adenosyl-L-methionine = N-terminal N,N-dimethyl-L-prolyl-L-prolyl-L-lysyl-[protein] + 2 S-adenosyl-L-homocysteine + 2 H(+)</text>
        <dbReference type="Rhea" id="RHEA:54736"/>
        <dbReference type="Rhea" id="RHEA-COMP:13787"/>
        <dbReference type="Rhea" id="RHEA-COMP:13974"/>
        <dbReference type="ChEBI" id="CHEBI:15378"/>
        <dbReference type="ChEBI" id="CHEBI:57856"/>
        <dbReference type="ChEBI" id="CHEBI:59789"/>
        <dbReference type="ChEBI" id="CHEBI:138059"/>
        <dbReference type="ChEBI" id="CHEBI:138318"/>
        <dbReference type="EC" id="2.1.1.244"/>
    </reaction>
</comment>
<comment type="function">
    <text evidence="11">Alpha-N-methyltransferase that methylates the N-terminus of target proteins containing the N-terminal motif [Ala/Pro/Ser]-Pro-Lys when the initiator Met is cleaved. Specifically catalyzes mono-, di- or tri-methylation of exposed alpha-amino group of Ala or Ser residue in the [Ala/Ser]-Pro-Lys motif and mono- or di-methylation of Pro in the Pro-Pro-Lys motif.</text>
</comment>
<sequence>MDAPGRDAYGKTAYERPDELWEAAKGEDGTHEGWYKGAVDYWDKQEASYNGVLGGFGHVSSFDIADSKDLLKQVFKSQLKEAAAGKRKLTAVDCGAGVGRVTQELLLHFFDTVDLLEPSRHLLSKAQRSLKLAVAGRNYPEGHEPGEFLCLGLQEFEPAPGRYDVVWIQWCLLYLTDADAVALFERCKTGLAPDGLIVVKENICGEGFVVDPDDHSLTRSNEYMLELFDKAGLEVVANVKQRNFPKELFDVRQYALRPRGGG</sequence>
<keyword evidence="4 12" id="KW-0949">S-adenosyl-L-methionine</keyword>
<evidence type="ECO:0000256" key="12">
    <source>
        <dbReference type="PIRSR" id="PIRSR016958-1"/>
    </source>
</evidence>
<dbReference type="GO" id="GO:0071885">
    <property type="term" value="F:N-terminal protein N-methyltransferase activity"/>
    <property type="evidence" value="ECO:0007669"/>
    <property type="project" value="UniProtKB-EC"/>
</dbReference>
<comment type="catalytic activity">
    <reaction evidence="8">
        <text>N-terminal L-seryl-L-prolyl-L-lysyl-[protein] + 3 S-adenosyl-L-methionine = N-terminal N,N,N-trimethyl-L-seryl-L-prolyl-L-lysyl-[protein] + 3 S-adenosyl-L-homocysteine + 3 H(+)</text>
        <dbReference type="Rhea" id="RHEA:54724"/>
        <dbReference type="Rhea" id="RHEA-COMP:13789"/>
        <dbReference type="Rhea" id="RHEA-COMP:13973"/>
        <dbReference type="ChEBI" id="CHEBI:15378"/>
        <dbReference type="ChEBI" id="CHEBI:57856"/>
        <dbReference type="ChEBI" id="CHEBI:59789"/>
        <dbReference type="ChEBI" id="CHEBI:138061"/>
        <dbReference type="ChEBI" id="CHEBI:138317"/>
        <dbReference type="EC" id="2.1.1.244"/>
    </reaction>
</comment>
<keyword evidence="3" id="KW-0808">Transferase</keyword>
<comment type="caution">
    <text evidence="13">The sequence shown here is derived from an EMBL/GenBank/DDBJ whole genome shotgun (WGS) entry which is preliminary data.</text>
</comment>
<organism evidence="13 14">
    <name type="scientific">Raphidocelis subcapitata</name>
    <dbReference type="NCBI Taxonomy" id="307507"/>
    <lineage>
        <taxon>Eukaryota</taxon>
        <taxon>Viridiplantae</taxon>
        <taxon>Chlorophyta</taxon>
        <taxon>core chlorophytes</taxon>
        <taxon>Chlorophyceae</taxon>
        <taxon>CS clade</taxon>
        <taxon>Sphaeropleales</taxon>
        <taxon>Selenastraceae</taxon>
        <taxon>Raphidocelis</taxon>
    </lineage>
</organism>
<dbReference type="InterPro" id="IPR008576">
    <property type="entry name" value="MeTrfase_NTM1"/>
</dbReference>